<gene>
    <name evidence="1" type="ORF">L6452_31177</name>
</gene>
<protein>
    <submittedName>
        <fullName evidence="1">Uncharacterized protein</fullName>
    </submittedName>
</protein>
<accession>A0ACB8ZPK6</accession>
<reference evidence="1 2" key="2">
    <citation type="journal article" date="2022" name="Mol. Ecol. Resour.">
        <title>The genomes of chicory, endive, great burdock and yacon provide insights into Asteraceae paleo-polyploidization history and plant inulin production.</title>
        <authorList>
            <person name="Fan W."/>
            <person name="Wang S."/>
            <person name="Wang H."/>
            <person name="Wang A."/>
            <person name="Jiang F."/>
            <person name="Liu H."/>
            <person name="Zhao H."/>
            <person name="Xu D."/>
            <person name="Zhang Y."/>
        </authorList>
    </citation>
    <scope>NUCLEOTIDE SEQUENCE [LARGE SCALE GENOMIC DNA]</scope>
    <source>
        <strain evidence="2">cv. Niubang</strain>
    </source>
</reference>
<dbReference type="Proteomes" id="UP001055879">
    <property type="component" value="Linkage Group LG10"/>
</dbReference>
<sequence>MVLELWNVFILSEVISINKRSIVTWIRSVVDLDLGSSFVLLEFCFEIWCKLDQNLLIFHFDVLLTKDCSVSVLLSIHSWCYISVSTIFSILVCSSFFGHLSSWIDLATIRVARNHVFKLLRFSPCVFFSCIPSDCSL</sequence>
<organism evidence="1 2">
    <name type="scientific">Arctium lappa</name>
    <name type="common">Greater burdock</name>
    <name type="synonym">Lappa major</name>
    <dbReference type="NCBI Taxonomy" id="4217"/>
    <lineage>
        <taxon>Eukaryota</taxon>
        <taxon>Viridiplantae</taxon>
        <taxon>Streptophyta</taxon>
        <taxon>Embryophyta</taxon>
        <taxon>Tracheophyta</taxon>
        <taxon>Spermatophyta</taxon>
        <taxon>Magnoliopsida</taxon>
        <taxon>eudicotyledons</taxon>
        <taxon>Gunneridae</taxon>
        <taxon>Pentapetalae</taxon>
        <taxon>asterids</taxon>
        <taxon>campanulids</taxon>
        <taxon>Asterales</taxon>
        <taxon>Asteraceae</taxon>
        <taxon>Carduoideae</taxon>
        <taxon>Cardueae</taxon>
        <taxon>Arctiinae</taxon>
        <taxon>Arctium</taxon>
    </lineage>
</organism>
<evidence type="ECO:0000313" key="2">
    <source>
        <dbReference type="Proteomes" id="UP001055879"/>
    </source>
</evidence>
<proteinExistence type="predicted"/>
<reference evidence="2" key="1">
    <citation type="journal article" date="2022" name="Mol. Ecol. Resour.">
        <title>The genomes of chicory, endive, great burdock and yacon provide insights into Asteraceae palaeo-polyploidization history and plant inulin production.</title>
        <authorList>
            <person name="Fan W."/>
            <person name="Wang S."/>
            <person name="Wang H."/>
            <person name="Wang A."/>
            <person name="Jiang F."/>
            <person name="Liu H."/>
            <person name="Zhao H."/>
            <person name="Xu D."/>
            <person name="Zhang Y."/>
        </authorList>
    </citation>
    <scope>NUCLEOTIDE SEQUENCE [LARGE SCALE GENOMIC DNA]</scope>
    <source>
        <strain evidence="2">cv. Niubang</strain>
    </source>
</reference>
<comment type="caution">
    <text evidence="1">The sequence shown here is derived from an EMBL/GenBank/DDBJ whole genome shotgun (WGS) entry which is preliminary data.</text>
</comment>
<keyword evidence="2" id="KW-1185">Reference proteome</keyword>
<dbReference type="EMBL" id="CM042056">
    <property type="protein sequence ID" value="KAI3698065.1"/>
    <property type="molecule type" value="Genomic_DNA"/>
</dbReference>
<name>A0ACB8ZPK6_ARCLA</name>
<evidence type="ECO:0000313" key="1">
    <source>
        <dbReference type="EMBL" id="KAI3698065.1"/>
    </source>
</evidence>